<evidence type="ECO:0000256" key="10">
    <source>
        <dbReference type="PROSITE-ProRule" id="PRU00339"/>
    </source>
</evidence>
<dbReference type="PRINTS" id="PR00381">
    <property type="entry name" value="KINESINLIGHT"/>
</dbReference>
<sequence>MNNMNEWISHLQHPLVLAGFGLFVFALIIRPLFLNSKKLTGPLIAPLLRWGMILLFLLAAMAMIGGFALSWKATPAAGSGISLSKEEYRQMLQEELRIAAKEMQAPGLAAEERGLLEQKAKVLEERLADFQKSYEEKLALLKAAEKALDELKGQLPAARIAEAKLRLAKGDTKAAEQIFDEVADKEGKAVALANYQGGQLAEGRIDYAKAMRQYKKAVTLEEDNPDYLLAAGKMARTLGDYGHAQEWLERLLQIREKDGKEDVKLGTILNSLAIIYQEQGRYKKVEPLYQHALAIAEKYQGKDHLNVAAALNNLAELYGSQGRYAEAEPLYKRSLEISEKSLGKDHPDVATTLNNLAGLYESQGKYAEAEPLYKRSLEIVEKSLGKEHPHVAAALNNLALLYKAQGRYAEAEPLFRRSLEIKEKSLGKDHPDVATTLNNLGGLYRQQGRYEEAEPLYKRDLEISEKSLGKDHPDVATTLNNLAALYYKQEKYQEAAEMFERAIAVMKKKFPGDHPDIDVMEGNYEYMKKKLAGE</sequence>
<keyword evidence="14" id="KW-1185">Reference proteome</keyword>
<keyword evidence="6 10" id="KW-0802">TPR repeat</keyword>
<dbReference type="GO" id="GO:0005874">
    <property type="term" value="C:microtubule"/>
    <property type="evidence" value="ECO:0007669"/>
    <property type="project" value="UniProtKB-KW"/>
</dbReference>
<keyword evidence="8" id="KW-0505">Motor protein</keyword>
<evidence type="ECO:0000313" key="14">
    <source>
        <dbReference type="Proteomes" id="UP000316238"/>
    </source>
</evidence>
<dbReference type="Pfam" id="PF13424">
    <property type="entry name" value="TPR_12"/>
    <property type="match status" value="3"/>
</dbReference>
<evidence type="ECO:0000256" key="6">
    <source>
        <dbReference type="ARBA" id="ARBA00022803"/>
    </source>
</evidence>
<accession>A0A521G0G5</accession>
<keyword evidence="12" id="KW-0472">Membrane</keyword>
<keyword evidence="12" id="KW-1133">Transmembrane helix</keyword>
<organism evidence="13 14">
    <name type="scientific">Candidatus Electronema aureum</name>
    <dbReference type="NCBI Taxonomy" id="2005002"/>
    <lineage>
        <taxon>Bacteria</taxon>
        <taxon>Pseudomonadati</taxon>
        <taxon>Thermodesulfobacteriota</taxon>
        <taxon>Desulfobulbia</taxon>
        <taxon>Desulfobulbales</taxon>
        <taxon>Desulfobulbaceae</taxon>
        <taxon>Candidatus Electronema</taxon>
    </lineage>
</organism>
<evidence type="ECO:0000256" key="9">
    <source>
        <dbReference type="ARBA" id="ARBA00023212"/>
    </source>
</evidence>
<evidence type="ECO:0000256" key="5">
    <source>
        <dbReference type="ARBA" id="ARBA00022737"/>
    </source>
</evidence>
<gene>
    <name evidence="13" type="ORF">CDV28_12423</name>
</gene>
<comment type="similarity">
    <text evidence="2">Belongs to the kinesin light chain family.</text>
</comment>
<keyword evidence="9" id="KW-0206">Cytoskeleton</keyword>
<dbReference type="InterPro" id="IPR019734">
    <property type="entry name" value="TPR_rpt"/>
</dbReference>
<feature type="repeat" description="TPR" evidence="10">
    <location>
        <begin position="308"/>
        <end position="341"/>
    </location>
</feature>
<evidence type="ECO:0000256" key="3">
    <source>
        <dbReference type="ARBA" id="ARBA00022490"/>
    </source>
</evidence>
<comment type="caution">
    <text evidence="13">The sequence shown here is derived from an EMBL/GenBank/DDBJ whole genome shotgun (WGS) entry which is preliminary data.</text>
</comment>
<dbReference type="PANTHER" id="PTHR45783:SF3">
    <property type="entry name" value="KINESIN LIGHT CHAIN"/>
    <property type="match status" value="1"/>
</dbReference>
<evidence type="ECO:0000256" key="8">
    <source>
        <dbReference type="ARBA" id="ARBA00023175"/>
    </source>
</evidence>
<dbReference type="Pfam" id="PF13181">
    <property type="entry name" value="TPR_8"/>
    <property type="match status" value="1"/>
</dbReference>
<dbReference type="PANTHER" id="PTHR45783">
    <property type="entry name" value="KINESIN LIGHT CHAIN"/>
    <property type="match status" value="1"/>
</dbReference>
<dbReference type="GO" id="GO:0007018">
    <property type="term" value="P:microtubule-based movement"/>
    <property type="evidence" value="ECO:0007669"/>
    <property type="project" value="TreeGrafter"/>
</dbReference>
<dbReference type="PROSITE" id="PS50005">
    <property type="entry name" value="TPR"/>
    <property type="match status" value="6"/>
</dbReference>
<proteinExistence type="inferred from homology"/>
<comment type="subcellular location">
    <subcellularLocation>
        <location evidence="1">Cytoplasm</location>
        <location evidence="1">Cytoskeleton</location>
    </subcellularLocation>
</comment>
<feature type="repeat" description="TPR" evidence="10">
    <location>
        <begin position="392"/>
        <end position="425"/>
    </location>
</feature>
<evidence type="ECO:0000256" key="11">
    <source>
        <dbReference type="SAM" id="Coils"/>
    </source>
</evidence>
<dbReference type="InterPro" id="IPR002151">
    <property type="entry name" value="Kinesin_light"/>
</dbReference>
<evidence type="ECO:0000256" key="2">
    <source>
        <dbReference type="ARBA" id="ARBA00009622"/>
    </source>
</evidence>
<dbReference type="Gene3D" id="1.25.40.10">
    <property type="entry name" value="Tetratricopeptide repeat domain"/>
    <property type="match status" value="2"/>
</dbReference>
<dbReference type="SUPFAM" id="SSF48452">
    <property type="entry name" value="TPR-like"/>
    <property type="match status" value="2"/>
</dbReference>
<feature type="repeat" description="TPR" evidence="10">
    <location>
        <begin position="350"/>
        <end position="383"/>
    </location>
</feature>
<keyword evidence="12" id="KW-0812">Transmembrane</keyword>
<dbReference type="Proteomes" id="UP000316238">
    <property type="component" value="Unassembled WGS sequence"/>
</dbReference>
<keyword evidence="3" id="KW-0963">Cytoplasm</keyword>
<reference evidence="13" key="1">
    <citation type="submission" date="2017-07" db="EMBL/GenBank/DDBJ databases">
        <title>The cable genome - Insights into the physiology and evolution of filamentous bacteria capable of sulfide oxidation via long distance electron transfer.</title>
        <authorList>
            <person name="Thorup C."/>
            <person name="Bjerg J.T."/>
            <person name="Schreiber L."/>
            <person name="Nielsen L.P."/>
            <person name="Kjeldsen K.U."/>
            <person name="Boesen T."/>
            <person name="Boggild A."/>
            <person name="Meysman F."/>
            <person name="Geelhoed J."/>
            <person name="Schramm A."/>
        </authorList>
    </citation>
    <scope>NUCLEOTIDE SEQUENCE [LARGE SCALE GENOMIC DNA]</scope>
    <source>
        <strain evidence="13">GS</strain>
    </source>
</reference>
<evidence type="ECO:0000256" key="12">
    <source>
        <dbReference type="SAM" id="Phobius"/>
    </source>
</evidence>
<dbReference type="GO" id="GO:0005871">
    <property type="term" value="C:kinesin complex"/>
    <property type="evidence" value="ECO:0007669"/>
    <property type="project" value="InterPro"/>
</dbReference>
<protein>
    <submittedName>
        <fullName evidence="13">Tfp pilus assembly protein PilF</fullName>
    </submittedName>
</protein>
<keyword evidence="4" id="KW-0493">Microtubule</keyword>
<evidence type="ECO:0000313" key="13">
    <source>
        <dbReference type="EMBL" id="TAA74519.1"/>
    </source>
</evidence>
<dbReference type="EMBL" id="NQJD01000024">
    <property type="protein sequence ID" value="TAA74519.1"/>
    <property type="molecule type" value="Genomic_DNA"/>
</dbReference>
<dbReference type="SMART" id="SM00028">
    <property type="entry name" value="TPR"/>
    <property type="match status" value="8"/>
</dbReference>
<feature type="coiled-coil region" evidence="11">
    <location>
        <begin position="113"/>
        <end position="161"/>
    </location>
</feature>
<keyword evidence="7 11" id="KW-0175">Coiled coil</keyword>
<dbReference type="PROSITE" id="PS50293">
    <property type="entry name" value="TPR_REGION"/>
    <property type="match status" value="1"/>
</dbReference>
<feature type="transmembrane region" description="Helical" evidence="12">
    <location>
        <begin position="15"/>
        <end position="35"/>
    </location>
</feature>
<dbReference type="GO" id="GO:0005737">
    <property type="term" value="C:cytoplasm"/>
    <property type="evidence" value="ECO:0007669"/>
    <property type="project" value="TreeGrafter"/>
</dbReference>
<feature type="repeat" description="TPR" evidence="10">
    <location>
        <begin position="476"/>
        <end position="509"/>
    </location>
</feature>
<dbReference type="InterPro" id="IPR011990">
    <property type="entry name" value="TPR-like_helical_dom_sf"/>
</dbReference>
<keyword evidence="5" id="KW-0677">Repeat</keyword>
<evidence type="ECO:0000256" key="4">
    <source>
        <dbReference type="ARBA" id="ARBA00022701"/>
    </source>
</evidence>
<feature type="transmembrane region" description="Helical" evidence="12">
    <location>
        <begin position="47"/>
        <end position="71"/>
    </location>
</feature>
<feature type="repeat" description="TPR" evidence="10">
    <location>
        <begin position="434"/>
        <end position="467"/>
    </location>
</feature>
<dbReference type="AlphaFoldDB" id="A0A521G0G5"/>
<dbReference type="GO" id="GO:0019894">
    <property type="term" value="F:kinesin binding"/>
    <property type="evidence" value="ECO:0007669"/>
    <property type="project" value="TreeGrafter"/>
</dbReference>
<evidence type="ECO:0000256" key="1">
    <source>
        <dbReference type="ARBA" id="ARBA00004245"/>
    </source>
</evidence>
<name>A0A521G0G5_9BACT</name>
<feature type="repeat" description="TPR" evidence="10">
    <location>
        <begin position="191"/>
        <end position="224"/>
    </location>
</feature>
<evidence type="ECO:0000256" key="7">
    <source>
        <dbReference type="ARBA" id="ARBA00023054"/>
    </source>
</evidence>